<evidence type="ECO:0000313" key="2">
    <source>
        <dbReference type="EMBL" id="KKM98043.1"/>
    </source>
</evidence>
<comment type="caution">
    <text evidence="2">The sequence shown here is derived from an EMBL/GenBank/DDBJ whole genome shotgun (WGS) entry which is preliminary data.</text>
</comment>
<feature type="region of interest" description="Disordered" evidence="1">
    <location>
        <begin position="98"/>
        <end position="119"/>
    </location>
</feature>
<sequence length="119" mass="12679">MLSSNESWDVFQKDPSWLDLSNNAKGVWPEVSLVIRAELLSGHAEGLTRKPRRDDIHASSPGLPVEGPDVIPDRGVIEELVCDSGFDDLDAVGVSLDVADDSMSEEPAGSEESAACSGK</sequence>
<protein>
    <submittedName>
        <fullName evidence="2">Uncharacterized protein</fullName>
    </submittedName>
</protein>
<proteinExistence type="predicted"/>
<name>A0A0F9LXD4_9ZZZZ</name>
<organism evidence="2">
    <name type="scientific">marine sediment metagenome</name>
    <dbReference type="NCBI Taxonomy" id="412755"/>
    <lineage>
        <taxon>unclassified sequences</taxon>
        <taxon>metagenomes</taxon>
        <taxon>ecological metagenomes</taxon>
    </lineage>
</organism>
<gene>
    <name evidence="2" type="ORF">LCGC14_1162030</name>
</gene>
<evidence type="ECO:0000256" key="1">
    <source>
        <dbReference type="SAM" id="MobiDB-lite"/>
    </source>
</evidence>
<dbReference type="AlphaFoldDB" id="A0A0F9LXD4"/>
<feature type="region of interest" description="Disordered" evidence="1">
    <location>
        <begin position="50"/>
        <end position="70"/>
    </location>
</feature>
<dbReference type="EMBL" id="LAZR01005675">
    <property type="protein sequence ID" value="KKM98043.1"/>
    <property type="molecule type" value="Genomic_DNA"/>
</dbReference>
<reference evidence="2" key="1">
    <citation type="journal article" date="2015" name="Nature">
        <title>Complex archaea that bridge the gap between prokaryotes and eukaryotes.</title>
        <authorList>
            <person name="Spang A."/>
            <person name="Saw J.H."/>
            <person name="Jorgensen S.L."/>
            <person name="Zaremba-Niedzwiedzka K."/>
            <person name="Martijn J."/>
            <person name="Lind A.E."/>
            <person name="van Eijk R."/>
            <person name="Schleper C."/>
            <person name="Guy L."/>
            <person name="Ettema T.J."/>
        </authorList>
    </citation>
    <scope>NUCLEOTIDE SEQUENCE</scope>
</reference>
<feature type="compositionally biased region" description="Low complexity" evidence="1">
    <location>
        <begin position="105"/>
        <end position="119"/>
    </location>
</feature>
<dbReference type="AntiFam" id="ANF00163">
    <property type="entry name" value="Shadow ORF (opposite pspPIM)"/>
</dbReference>
<accession>A0A0F9LXD4</accession>